<evidence type="ECO:0000256" key="15">
    <source>
        <dbReference type="SAM" id="MobiDB-lite"/>
    </source>
</evidence>
<dbReference type="Pfam" id="PF12781">
    <property type="entry name" value="AAA_9"/>
    <property type="match status" value="2"/>
</dbReference>
<keyword evidence="3" id="KW-0963">Cytoplasm</keyword>
<dbReference type="FunFam" id="1.20.920.30:FF:000007">
    <property type="entry name" value="Dynein axonemal heavy chain 10"/>
    <property type="match status" value="1"/>
</dbReference>
<dbReference type="InterPro" id="IPR035699">
    <property type="entry name" value="AAA_6"/>
</dbReference>
<dbReference type="GO" id="GO:0097729">
    <property type="term" value="C:9+2 motile cilium"/>
    <property type="evidence" value="ECO:0007669"/>
    <property type="project" value="UniProtKB-ARBA"/>
</dbReference>
<dbReference type="Gene3D" id="1.20.920.20">
    <property type="match status" value="1"/>
</dbReference>
<dbReference type="InterPro" id="IPR026983">
    <property type="entry name" value="DHC"/>
</dbReference>
<evidence type="ECO:0000313" key="17">
    <source>
        <dbReference type="EMBL" id="KAL2721010.1"/>
    </source>
</evidence>
<proteinExistence type="inferred from homology"/>
<feature type="domain" description="Chitin-binding type-2" evidence="16">
    <location>
        <begin position="171"/>
        <end position="228"/>
    </location>
</feature>
<dbReference type="Pfam" id="PF18199">
    <property type="entry name" value="Dynein_C"/>
    <property type="match status" value="1"/>
</dbReference>
<feature type="compositionally biased region" description="Polar residues" evidence="15">
    <location>
        <begin position="540"/>
        <end position="563"/>
    </location>
</feature>
<dbReference type="Pfam" id="PF08385">
    <property type="entry name" value="DHC_N1"/>
    <property type="match status" value="1"/>
</dbReference>
<evidence type="ECO:0000256" key="13">
    <source>
        <dbReference type="ARBA" id="ARBA00023273"/>
    </source>
</evidence>
<dbReference type="InterPro" id="IPR004273">
    <property type="entry name" value="Dynein_heavy_D6_P-loop"/>
</dbReference>
<keyword evidence="13" id="KW-0966">Cell projection</keyword>
<dbReference type="Pfam" id="PF17852">
    <property type="entry name" value="Dynein_AAA_lid"/>
    <property type="match status" value="1"/>
</dbReference>
<dbReference type="Gene3D" id="1.20.1270.280">
    <property type="match status" value="1"/>
</dbReference>
<accession>A0ABD2AMY9</accession>
<dbReference type="GO" id="GO:0005524">
    <property type="term" value="F:ATP binding"/>
    <property type="evidence" value="ECO:0007669"/>
    <property type="project" value="UniProtKB-KW"/>
</dbReference>
<evidence type="ECO:0000256" key="10">
    <source>
        <dbReference type="ARBA" id="ARBA00023069"/>
    </source>
</evidence>
<keyword evidence="4" id="KW-0493">Microtubule</keyword>
<feature type="compositionally biased region" description="Polar residues" evidence="15">
    <location>
        <begin position="964"/>
        <end position="977"/>
    </location>
</feature>
<feature type="compositionally biased region" description="Low complexity" evidence="15">
    <location>
        <begin position="602"/>
        <end position="612"/>
    </location>
</feature>
<dbReference type="SUPFAM" id="SSF52540">
    <property type="entry name" value="P-loop containing nucleoside triphosphate hydrolases"/>
    <property type="match status" value="4"/>
</dbReference>
<feature type="region of interest" description="Disordered" evidence="15">
    <location>
        <begin position="527"/>
        <end position="563"/>
    </location>
</feature>
<feature type="region of interest" description="Disordered" evidence="15">
    <location>
        <begin position="308"/>
        <end position="329"/>
    </location>
</feature>
<dbReference type="InterPro" id="IPR024317">
    <property type="entry name" value="Dynein_heavy_chain_D4_dom"/>
</dbReference>
<keyword evidence="10" id="KW-0969">Cilium</keyword>
<dbReference type="InterPro" id="IPR043157">
    <property type="entry name" value="Dynein_AAA1S"/>
</dbReference>
<dbReference type="FunFam" id="1.20.58.1120:FF:000008">
    <property type="entry name" value="Dynein heavy chain 10, axonemal"/>
    <property type="match status" value="1"/>
</dbReference>
<dbReference type="Pfam" id="PF12780">
    <property type="entry name" value="AAA_8"/>
    <property type="match status" value="1"/>
</dbReference>
<evidence type="ECO:0000256" key="11">
    <source>
        <dbReference type="ARBA" id="ARBA00023175"/>
    </source>
</evidence>
<feature type="region of interest" description="Disordered" evidence="15">
    <location>
        <begin position="434"/>
        <end position="479"/>
    </location>
</feature>
<dbReference type="EMBL" id="JAYRBN010000116">
    <property type="protein sequence ID" value="KAL2721010.1"/>
    <property type="molecule type" value="Genomic_DNA"/>
</dbReference>
<feature type="region of interest" description="Disordered" evidence="15">
    <location>
        <begin position="963"/>
        <end position="994"/>
    </location>
</feature>
<dbReference type="InterPro" id="IPR002557">
    <property type="entry name" value="Chitin-bd_dom"/>
</dbReference>
<evidence type="ECO:0000256" key="12">
    <source>
        <dbReference type="ARBA" id="ARBA00023212"/>
    </source>
</evidence>
<dbReference type="Gene3D" id="1.10.8.710">
    <property type="match status" value="1"/>
</dbReference>
<dbReference type="FunFam" id="3.10.490.20:FF:000006">
    <property type="entry name" value="Dynein axonemal heavy chain 10"/>
    <property type="match status" value="1"/>
</dbReference>
<keyword evidence="6" id="KW-0547">Nucleotide-binding</keyword>
<evidence type="ECO:0000256" key="7">
    <source>
        <dbReference type="ARBA" id="ARBA00022840"/>
    </source>
</evidence>
<keyword evidence="11" id="KW-0505">Motor protein</keyword>
<dbReference type="Gene3D" id="1.10.8.720">
    <property type="entry name" value="Region D6 of dynein motor"/>
    <property type="match status" value="1"/>
</dbReference>
<dbReference type="InterPro" id="IPR041228">
    <property type="entry name" value="Dynein_C"/>
</dbReference>
<evidence type="ECO:0000256" key="6">
    <source>
        <dbReference type="ARBA" id="ARBA00022741"/>
    </source>
</evidence>
<dbReference type="GO" id="GO:0007017">
    <property type="term" value="P:microtubule-based process"/>
    <property type="evidence" value="ECO:0007669"/>
    <property type="project" value="UniProtKB-ARBA"/>
</dbReference>
<keyword evidence="9 14" id="KW-0175">Coiled coil</keyword>
<evidence type="ECO:0000256" key="14">
    <source>
        <dbReference type="SAM" id="Coils"/>
    </source>
</evidence>
<keyword evidence="7" id="KW-0067">ATP-binding</keyword>
<dbReference type="InterPro" id="IPR027417">
    <property type="entry name" value="P-loop_NTPase"/>
</dbReference>
<feature type="compositionally biased region" description="Polar residues" evidence="15">
    <location>
        <begin position="320"/>
        <end position="329"/>
    </location>
</feature>
<dbReference type="InterPro" id="IPR013594">
    <property type="entry name" value="Dynein_heavy_tail"/>
</dbReference>
<dbReference type="SUPFAM" id="SSF57625">
    <property type="entry name" value="Invertebrate chitin-binding proteins"/>
    <property type="match status" value="1"/>
</dbReference>
<evidence type="ECO:0000256" key="3">
    <source>
        <dbReference type="ARBA" id="ARBA00022490"/>
    </source>
</evidence>
<dbReference type="Pfam" id="PF18198">
    <property type="entry name" value="AAA_lid_11"/>
    <property type="match status" value="1"/>
</dbReference>
<dbReference type="InterPro" id="IPR041589">
    <property type="entry name" value="DNAH3_AAA_lid_1"/>
</dbReference>
<dbReference type="InterPro" id="IPR042228">
    <property type="entry name" value="Dynein_linker_3"/>
</dbReference>
<dbReference type="FunFam" id="1.10.8.1220:FF:000001">
    <property type="entry name" value="Dynein axonemal heavy chain 5"/>
    <property type="match status" value="1"/>
</dbReference>
<dbReference type="PANTHER" id="PTHR22878">
    <property type="entry name" value="DYNEIN HEAVY CHAIN 6, AXONEMAL-LIKE-RELATED"/>
    <property type="match status" value="1"/>
</dbReference>
<feature type="region of interest" description="Disordered" evidence="15">
    <location>
        <begin position="595"/>
        <end position="614"/>
    </location>
</feature>
<dbReference type="InterPro" id="IPR042222">
    <property type="entry name" value="Dynein_2_N"/>
</dbReference>
<dbReference type="FunFam" id="1.10.8.710:FF:000001">
    <property type="entry name" value="Dynein axonemal heavy chain 2"/>
    <property type="match status" value="1"/>
</dbReference>
<comment type="similarity">
    <text evidence="2">Belongs to the dynein heavy chain family.</text>
</comment>
<dbReference type="Pfam" id="PF12774">
    <property type="entry name" value="AAA_6"/>
    <property type="match status" value="1"/>
</dbReference>
<dbReference type="Gene3D" id="1.10.287.2620">
    <property type="match status" value="1"/>
</dbReference>
<dbReference type="InterPro" id="IPR042219">
    <property type="entry name" value="AAA_lid_11_sf"/>
</dbReference>
<dbReference type="Gene3D" id="1.20.140.100">
    <property type="entry name" value="Dynein heavy chain, N-terminal domain 2"/>
    <property type="match status" value="1"/>
</dbReference>
<organism evidence="17 18">
    <name type="scientific">Vespula maculifrons</name>
    <name type="common">Eastern yellow jacket</name>
    <name type="synonym">Wasp</name>
    <dbReference type="NCBI Taxonomy" id="7453"/>
    <lineage>
        <taxon>Eukaryota</taxon>
        <taxon>Metazoa</taxon>
        <taxon>Ecdysozoa</taxon>
        <taxon>Arthropoda</taxon>
        <taxon>Hexapoda</taxon>
        <taxon>Insecta</taxon>
        <taxon>Pterygota</taxon>
        <taxon>Neoptera</taxon>
        <taxon>Endopterygota</taxon>
        <taxon>Hymenoptera</taxon>
        <taxon>Apocrita</taxon>
        <taxon>Aculeata</taxon>
        <taxon>Vespoidea</taxon>
        <taxon>Vespidae</taxon>
        <taxon>Vespinae</taxon>
        <taxon>Vespula</taxon>
    </lineage>
</organism>
<dbReference type="FunFam" id="1.10.287.2620:FF:000002">
    <property type="entry name" value="Dynein heavy chain 2, axonemal"/>
    <property type="match status" value="1"/>
</dbReference>
<dbReference type="InterPro" id="IPR013602">
    <property type="entry name" value="Dynein_heavy_linker"/>
</dbReference>
<feature type="compositionally biased region" description="Basic and acidic residues" evidence="15">
    <location>
        <begin position="458"/>
        <end position="479"/>
    </location>
</feature>
<dbReference type="Gene3D" id="3.10.490.20">
    <property type="match status" value="1"/>
</dbReference>
<dbReference type="FunFam" id="3.40.50.300:FF:002141">
    <property type="entry name" value="Dynein heavy chain"/>
    <property type="match status" value="1"/>
</dbReference>
<keyword evidence="8" id="KW-0243">Dynein</keyword>
<dbReference type="PANTHER" id="PTHR22878:SF63">
    <property type="entry name" value="DYNEIN AXONEMAL HEAVY CHAIN 10"/>
    <property type="match status" value="1"/>
</dbReference>
<dbReference type="GO" id="GO:0003777">
    <property type="term" value="F:microtubule motor activity"/>
    <property type="evidence" value="ECO:0007669"/>
    <property type="project" value="UniProtKB-ARBA"/>
</dbReference>
<dbReference type="InterPro" id="IPR041466">
    <property type="entry name" value="Dynein_AAA5_ext"/>
</dbReference>
<dbReference type="InterPro" id="IPR041658">
    <property type="entry name" value="AAA_lid_11"/>
</dbReference>
<evidence type="ECO:0000256" key="2">
    <source>
        <dbReference type="ARBA" id="ARBA00008887"/>
    </source>
</evidence>
<evidence type="ECO:0000256" key="9">
    <source>
        <dbReference type="ARBA" id="ARBA00023054"/>
    </source>
</evidence>
<evidence type="ECO:0000313" key="18">
    <source>
        <dbReference type="Proteomes" id="UP001607303"/>
    </source>
</evidence>
<dbReference type="InterPro" id="IPR035706">
    <property type="entry name" value="AAA_9"/>
</dbReference>
<dbReference type="SMART" id="SM00494">
    <property type="entry name" value="ChtBD2"/>
    <property type="match status" value="1"/>
</dbReference>
<dbReference type="FunFam" id="3.40.50.300:FF:000884">
    <property type="entry name" value="Dynein axonemal heavy chain 10"/>
    <property type="match status" value="1"/>
</dbReference>
<gene>
    <name evidence="17" type="ORF">V1477_019830</name>
</gene>
<dbReference type="Gene3D" id="1.20.58.1120">
    <property type="match status" value="1"/>
</dbReference>
<dbReference type="FunFam" id="3.40.50.300:FF:000063">
    <property type="entry name" value="dynein heavy chain 6, axonemal"/>
    <property type="match status" value="1"/>
</dbReference>
<reference evidence="17 18" key="1">
    <citation type="journal article" date="2024" name="Ann. Entomol. Soc. Am.">
        <title>Genomic analyses of the southern and eastern yellowjacket wasps (Hymenoptera: Vespidae) reveal evolutionary signatures of social life.</title>
        <authorList>
            <person name="Catto M.A."/>
            <person name="Caine P.B."/>
            <person name="Orr S.E."/>
            <person name="Hunt B.G."/>
            <person name="Goodisman M.A.D."/>
        </authorList>
    </citation>
    <scope>NUCLEOTIDE SEQUENCE [LARGE SCALE GENOMIC DNA]</scope>
    <source>
        <strain evidence="17">232</strain>
        <tissue evidence="17">Head and thorax</tissue>
    </source>
</reference>
<dbReference type="Pfam" id="PF17857">
    <property type="entry name" value="AAA_lid_1"/>
    <property type="match status" value="1"/>
</dbReference>
<dbReference type="FunFam" id="3.20.180.20:FF:000001">
    <property type="entry name" value="Dynein axonemal heavy chain 5"/>
    <property type="match status" value="1"/>
</dbReference>
<dbReference type="Gene3D" id="1.20.920.30">
    <property type="match status" value="1"/>
</dbReference>
<feature type="coiled-coil region" evidence="14">
    <location>
        <begin position="4525"/>
        <end position="4552"/>
    </location>
</feature>
<dbReference type="Gene3D" id="6.10.140.1060">
    <property type="match status" value="1"/>
</dbReference>
<feature type="coiled-coil region" evidence="14">
    <location>
        <begin position="4682"/>
        <end position="4737"/>
    </location>
</feature>
<dbReference type="GO" id="GO:0005874">
    <property type="term" value="C:microtubule"/>
    <property type="evidence" value="ECO:0007669"/>
    <property type="project" value="UniProtKB-KW"/>
</dbReference>
<evidence type="ECO:0000256" key="5">
    <source>
        <dbReference type="ARBA" id="ARBA00022737"/>
    </source>
</evidence>
<evidence type="ECO:0000256" key="8">
    <source>
        <dbReference type="ARBA" id="ARBA00023017"/>
    </source>
</evidence>
<feature type="coiled-coil region" evidence="14">
    <location>
        <begin position="2236"/>
        <end position="2263"/>
    </location>
</feature>
<dbReference type="Gene3D" id="3.40.50.300">
    <property type="entry name" value="P-loop containing nucleotide triphosphate hydrolases"/>
    <property type="match status" value="6"/>
</dbReference>
<dbReference type="InterPro" id="IPR043160">
    <property type="entry name" value="Dynein_C_barrel"/>
</dbReference>
<feature type="compositionally biased region" description="Basic and acidic residues" evidence="15">
    <location>
        <begin position="527"/>
        <end position="539"/>
    </location>
</feature>
<dbReference type="FunFam" id="1.10.8.720:FF:000005">
    <property type="entry name" value="Dynein axonemal heavy chain 10"/>
    <property type="match status" value="1"/>
</dbReference>
<dbReference type="Pfam" id="PF12775">
    <property type="entry name" value="AAA_7"/>
    <property type="match status" value="1"/>
</dbReference>
<dbReference type="FunFam" id="3.40.50.300:FF:000153">
    <property type="entry name" value="Dynein axonemal heavy chain 1"/>
    <property type="match status" value="1"/>
</dbReference>
<dbReference type="InterPro" id="IPR036508">
    <property type="entry name" value="Chitin-bd_dom_sf"/>
</dbReference>
<evidence type="ECO:0000256" key="1">
    <source>
        <dbReference type="ARBA" id="ARBA00004430"/>
    </source>
</evidence>
<evidence type="ECO:0000256" key="4">
    <source>
        <dbReference type="ARBA" id="ARBA00022701"/>
    </source>
</evidence>
<dbReference type="GO" id="GO:0005858">
    <property type="term" value="C:axonemal dynein complex"/>
    <property type="evidence" value="ECO:0007669"/>
    <property type="project" value="UniProtKB-ARBA"/>
</dbReference>
<sequence length="5866" mass="677577">MTQGAAALGHSFREGWYERWPGSASGASRWTDDVGPFDETFETHVKSCKNAGHPASSVCTWNDRFSLKKIHIFRWYFLTRADLVTIVLCNVHGNLEHEVPRRSFLSRRAIDGTRGRKYFDPEEEGSFDSYGSAGGQYDRYKDKQDHSDIRMNVPGEPGTDYPAYTTLPQTGFSCEGRSRGYYADEVAGCQVFHVCHDILISSFLCPIGSIFSQKLLTCDWWSKVDCSTTRKFIEVNRDGHYQEDDDELIRKAYGMMGLQTGTDVASDELVDPDRGGRIVDYIAIDSAGNDLPAYRNDLPRTRTPPFLSTYDEHSERANPTYPNTFYSKSYRTRPYQDSPIVRIEKIGEDNYREPVRYDYQDIRTDKSGKGINEFQPSYAPTVPTVTTTTRRFYSPTIPTTYRPSTLVYNRFDQAIESSDHLYAHSQESRNVFALSTPSDKNSRGKYNDSDPQGEGNDNEYRDRDRDRLRDEPSDSYELVKRIDSPEELFRDRPTFVGEEHIDGIEVKESIGVGRAFNASNKFRIHVRDPKDDAKDKNELSLRSNLDNETESLGSSEESVDQWQTETTDTLEYASIFEKGTTPLIEYLSHFELEDNNTEVEESSTTASSYEENLTSTETATIPLDEKLYSTEKPRVFNNDDSERGTILQPNIVLKPPLFTGENFRINVPDYLSTRIPAFLTSHRTTYSQVRTTTEVPMDEPLVKGTNVSVPWFHRTTDLPARDIEPPFVNSKNNIDEIVTQSPIFDSVIQGVTTKVDDKIRRNSREQEEVKFANESVKIFERDARPKIVDSSTSLRYIEDAIERNNSPYQVSVTLNEKDESVPIKDDLIISSIEQRERNGSSPDRLSQVEIVKSIEGITETGNNDFSRTNSYNKILSSNDTINLSSNQRKVESSVGSTNVNALSLLQLMAELLKIDHIPRPFSLNNLQGVRSNLGSNSDNKKLPSTTIKSVRDSLRREEIVESVPFNSDKINPQSPSKDQILDEPTNEYDRPLNNTENRLPIYQLPQIQRSLDFEEFKEFDDSSTILPSTTSFPRTTNVIESVKTVVETEFVPSIGFSFDTNEGRKKYIEAILGGLLNESSHENSTNKSFNVESIEGSSVAITIEFDLKIEQRNRGPLRNMSTIVNETLQNNFEEEEEEEEEIYDVQPEFLELDNRIIWIRERVLNFLGLSGYKYLFNNLIEANNRYFEKKLINFLSHDLYSFTTLERKIIFFYKTYSVETVQEEITVWERKIEKSISEKKKRKKRKLMKGKNKINSIKSQIKLSSMSFESSIESTSSEQEIEDEEEESLMKASGDISIDSIRIDDGIDTPGFVPPIGEEDKYILTKKIVDKEIEKPIIHIICGEIDSKSFDLKDINFFYFMRINEEPIPPFETYEECVDQMPNCMIVGSINGHFLASLETLLVQVFKPLVNTQFRGPHFGKYYKIEESNEVPPDIARASATLAEIAESKRSTYRRPSDFRRVSVLLSKEKNETEKSVGEDETSDFHDDMTVERTSIKKPLKARSSLTISTKTETAEEKTEIGQSKKDILEYLDKLTLQHIGTDILLPIPSIIELRDSTVLDEDIQSNKYIIDQLEDIIISWGAHIQQVLESYTSKVPEDKGPMAEYHYWRERQTGLSVIVEQFKNPVIQRILKLLNLTALHIASTFNHFKDELWNYYNEARDNTKFLSTIKRHFELISYTDQYKQINDGIFSLVNGLKMIWILSSYYSSEEKMISLFERISWQLCQNIRKNLSIDKLFNNSLEIVSQQSRDAYEMMKNWKKSYLRTRDDIEESGKGARWEFDQKHLFQETEYIANVCNDFNTIANVLQDFYNIFGADLKSIIYEPAHIDTIIKRIGLLLEPFKLADFDVFSPFNKENWEATMSRFNAEVSYLENDAKFFIDECFKVLINAKDTLEMLFKFKNRKTRATIREILSSKFEITMQQFSKEIGSVENIYNRGKRNPPLLTYHPPMAGAIFWARQLFYCLRGPVLYFQNIQELKHNEFKLMSFSQYLDIGKQLKAFEEIKFKSWINKAEETITNIMKSNVLKVVQIVDYEDERKLISRNDLAVTRASSKKLKGKEHLISKPSIDTISSIGGSKVISVKGAVRSVHSQKNQKMVSIVSLQDKQIIDIQKINYIEFMQDSILIEYKLHLEINFNWEIFEIIREAELMEQLGFNLPDVIRNTGLQKNRLRADIEMIEQMIHEYNMIINKLDKPEIQLLKSTLLIIEKHIQPGIIRFNWDSLNITDYAMSCVNLLKNLKSIIEQLYQLKKELDERIESKIQNYNLVSPSTDVSESNNESLLPCKTYFVNVESRRTELIGAMLKAYKSTSPILLKIESLVEGRSTGKCPTMHLLYEKYEKNIFVALTTCIVNNMEFLNKMLSGNNVMFQVDAVLIASEVILRPSPNEINNIILHDILDLLERLKEFPRWMNGSCLECKPQKKYPSGDFFTVSFFEDVMSIQMINDLIIAVQDTAYKISVDCWGYLQKWKKYSNLWTFDKIVAGEKFASTKPTLRQYDEKFTFYGGILEELDDMAHNIDISSVRINLKPLMRGIEQHAMEWKQVLGNFLLVDTVKEMNEFKDLIEQYREKVELIITGLERFTMIMQAISDIKKMAIQAEVQYILYQVCNVVRFCQLETFKTLRAHGIVFSEMDEKMAYELQTDWESLYLGALYRASTIITTREKFAEMIEDQMIEFDDELVKFIEDFQNNGPGSVKDDLDLGLQKMIDYGQLIEKYDEQRRNLVNSQILFDLDPADYSKFLKVKEDYEGMEKLYALYKDQKTARSEWAQTLWVNLNPQQLLDGMEHFIKQFQRFPKAVKKLDVGQTLEINMRNFKNSVPLFVELKNEAMRERHWIDLMNKTGQHFDMKPDSMRDQKIGLMEGFTLENMFAMDLGRYQEIAQSIVTNAIKELSIEKGVKEIADIWKSTEFTVIPHFKGLEDRGFVLGPIEELNQILEDNMLNVSSMAASQFIGPFLNIVQKWEIAMHTISEVLELWIELQRKWLYLEGRKDEFMSMITGLDRCQKSLSDYLNSKRIIFPRFSFISDDELLSILGSSDPSVIQEHIGKMFDNLDKLNLTLDGKKRTIVTALISCEREIMEFKNVVIAEGNIENWMVSVLNEMKISNRYLTKKAVYDYGKIRRPRSEWILDFQGMMILAADQIWWTAEVENVFNKISMGKKQAMKEYLQQLNNQLDEVVSLMGGDTLTNNDRKKLDALLTIDVHMRDIVEGFVRDNIIDAVEFEWESQLRFYWVHDLDNMWINQCTGTFEYGYEYMGLNGRLVVTPLTDRIYLTLTQALSMQLGGAPAGPAGTGKTETTKDLAKAIGLLCIVTNCGEGMDYVAIGKTLGGLVQCGAWGCFDEFNRIDISVLSVISTQLQTIRSALQMRSKYFMFEGYDIPLDTKVGIFITMNPGYAGRTELPESVKALFRPVVCVVPDNELICQIKLFSAGFLTAKVLAKKMTVLHVLAEEQLSKQTHYDFGLRAMKSVLNMAGHLKRTSGDLAENLVLMRALRDMNLPKFIYDDVPLFLGLIKDLFPDLDCPRIEYPHFNKAVIKMLEENNYIVLNEQIEKIVQLYEVMMGRHSTMVVGPTGGGKTVIIEILCMAQTYLDIHTKLYILNPKACTVIELYGILDPITREWTDGLLSNIFREINKPLDSEQEERKYILFDGDVDALWIENMNSVMDDNKLLTLPNQERIKLQNHCSLLFEVGDLQYASPATVSRAGMVYVDPKNLGYQPYMDKWIKSKNENDQEFLARMCEKYVHGALNLIIEGMLGLQRVKPLHMIIPQTNLNMVIQLAYVFDGLLQAEEETLESKSYVTDQDEQSVHYEYTASREDLLEAMYLQSCYCSLGATLIEDSRKSFDDYMKKTSGFMLVEDTSEKPATIRFIPILFSTLYEYFLDMQKKIWMPWKWLVPSYIHDRVKNFSEILVPTEDTLRAIWFITLMNDLQRPTLLNKLPINFSSRTTSMDVQKNIESAVEKRSREIYGPPPGKKLIIFIDDMNMPIVDTYGTQQPIAFLKLLFERGGYIAAMGKPGGGRNEVDPRFISMFSVYNVTFPMKQTLQYIYKSILNGHLEIFPEEVQSTVDNIVHITLELYQIVLIELLPTPSKFHYIFNMRDLSRIMAGIVQSHPDYFPTAERFVRLWRNEFTRVICDRLITEDDQNLIKEDITNKIKHTWEEEPTLIEYTLRDPLLYGDFRNACYEDEPRYYEDLLDYEAVYNLFLEIYEEYNERNVTKLQMVLFNDALEHLTRIHRILRMHRGHALVVGTSGSGKQSVIRLASFAANCQVFEINLSRGYNENMFRDDLKRLYNIIGVENKKIVFLFTASHIVDESFLELINNMLMTGLVATLFSDEEKDIIISSCRDTAVKAGFDITKESVWAYFEKTCIDNLRIALSMNPAGDLLRIRCRNYPGLVNSTTIDWMFPWPDQALMAVANVTLRDNPNLPQEYRENIVLHMVHVHKSVGQYIADFLTILRRKNYVTPKDYLDFINTFLRLQKIEEASITLAELNDILAVQRIKVADQTKNCEQLLSSIGESTDIAMDKKEQSVDKQREIEEKKKLIAKEESEAKTALAAAQPALDAARMALGELDKSDITEIRSFATPPKPVQIVSECVAILRGVRDISWKGAKGMMSDPSFLRLLQEMNCEQITHKQQQAVRAHLRKSTKMDQMESISKAGYGLYKFVLAVLDYCAVYREVKPKIERVQMLEIESERAQRALEKEERELKRIETIIGELNVKYETAMTERQKLQEETNLLQRRLIAADKLIGGLSSENIRWQKELKGLHEEEEKIIGNSLLSSGFLAYCGPFSYEFRNDMIYNNWSRSIIEKKIPLSQPFTIQTQLSDDVEISKWTSEGLPPDELSVQNGILTLKASRFPLCIDPQQQALEWIKRKERNKNLKIISFADADFLKQVELAIKYAIAGRTFVMLGSKEVDYDPRFRIYLTTKMSNPDFNPAVYSKAIVINYTVTTAGLEDQLLSVVVRTERPDIEEQRERLIAEISENKNLLKQLEDSLLREIAMNQGNMLDNIDLIETLENTKSSASEVTTKLFLGEVTAVDLNKLRDGYRPVAKRGAILFFVLAKMPTVNRMYQYSLNSYVEVFIYSLKKSLPDPTLVRRLRNIIPILTKNVYDYGCTGIFEKHKILYSFKICTDIEQSIGNITPQQLDFFIKGCVTTKMSTRVNPTTWLPSSGWEDLLKLSNDFPETFATLPDDVTKNIDHWKDWYDMDDPELQEFPSNYSTVLKPFEKLMLIRCFRVDRVYRAVINYIIEVMGEEYVTPPHISLDLIFEQSTAMMPIIFILSPGSDPTSELMKLAERYSFAVGKFKYLSLGQNQEKNAIELLEAAIFRGQWLMLQNCHLLLHFIKELENRLDNLEKPHPDFRLWLTTDPTPNFPIGILQQSLKVVTEPPNGLKLNLQNTYLKMPPQILENCNHPAYKHLIYVLAFYHAVIQERRKYDKIGWNINYDFNESDFNVCTSILDTYLTKALKSNDPRIPWKSLKYLIGEVMYGGRVTDSYDRRVSETYMNEFFGDFLFDTFQPFHFYYDDYVDYIIPPEGDHEEYLNFIEELPLVNTPAVFGLHSNAEIGYFTQATKELWANLIELQPQTAVSITGISKEEFIDNIAKEILERIPLEFDISKIRRSFGMDITPSTIVLLQELERINKLINTISKTLSQLRKAIAGEIGMDTTLDNISVALYNGVLPKEWLRLAPDTRKNLANWMDHFQKRIKQYTDWSTTDEPIVMWLSGLHVPETYLAALVQITCRRNNWPLDHSLIYTTVTKFTRVDAIEERPEQGCYIHGLYLEGARWDVEESCLKRSYPKILTEELPILLVIPIQAHRLKLQNTVKTPVYTTSNRRSAMGKGLIFEADLSTEEHISHWILQGVCLLLNTD</sequence>
<comment type="caution">
    <text evidence="17">The sequence shown here is derived from an EMBL/GenBank/DDBJ whole genome shotgun (WGS) entry which is preliminary data.</text>
</comment>
<dbReference type="Pfam" id="PF08393">
    <property type="entry name" value="DHC_N2"/>
    <property type="match status" value="1"/>
</dbReference>
<keyword evidence="5" id="KW-0677">Repeat</keyword>
<dbReference type="Gene3D" id="1.10.8.1220">
    <property type="match status" value="1"/>
</dbReference>
<comment type="subcellular location">
    <subcellularLocation>
        <location evidence="1">Cytoplasm</location>
        <location evidence="1">Cytoskeleton</location>
        <location evidence="1">Cilium axoneme</location>
    </subcellularLocation>
</comment>
<dbReference type="Proteomes" id="UP001607303">
    <property type="component" value="Unassembled WGS sequence"/>
</dbReference>
<dbReference type="Pfam" id="PF01607">
    <property type="entry name" value="CBM_14"/>
    <property type="match status" value="1"/>
</dbReference>
<dbReference type="Pfam" id="PF03028">
    <property type="entry name" value="Dynein_heavy"/>
    <property type="match status" value="1"/>
</dbReference>
<dbReference type="GO" id="GO:0008017">
    <property type="term" value="F:microtubule binding"/>
    <property type="evidence" value="ECO:0007669"/>
    <property type="project" value="UniProtKB-ARBA"/>
</dbReference>
<dbReference type="Gene3D" id="3.20.180.20">
    <property type="entry name" value="Dynein heavy chain, N-terminal domain 2"/>
    <property type="match status" value="1"/>
</dbReference>
<keyword evidence="18" id="KW-1185">Reference proteome</keyword>
<dbReference type="PROSITE" id="PS50940">
    <property type="entry name" value="CHIT_BIND_II"/>
    <property type="match status" value="1"/>
</dbReference>
<name>A0ABD2AMY9_VESMC</name>
<protein>
    <recommendedName>
        <fullName evidence="16">Chitin-binding type-2 domain-containing protein</fullName>
    </recommendedName>
</protein>
<dbReference type="Gene3D" id="2.170.140.10">
    <property type="entry name" value="Chitin binding domain"/>
    <property type="match status" value="1"/>
</dbReference>
<dbReference type="FunFam" id="1.20.1270.280:FF:000005">
    <property type="entry name" value="Dynein axonemal heavy chain 10"/>
    <property type="match status" value="1"/>
</dbReference>
<evidence type="ECO:0000259" key="16">
    <source>
        <dbReference type="PROSITE" id="PS50940"/>
    </source>
</evidence>
<keyword evidence="12" id="KW-0206">Cytoskeleton</keyword>